<dbReference type="InterPro" id="IPR003439">
    <property type="entry name" value="ABC_transporter-like_ATP-bd"/>
</dbReference>
<dbReference type="GO" id="GO:0005524">
    <property type="term" value="F:ATP binding"/>
    <property type="evidence" value="ECO:0007669"/>
    <property type="project" value="InterPro"/>
</dbReference>
<keyword evidence="10" id="KW-1185">Reference proteome</keyword>
<accession>A0AAJ5Z6N6</accession>
<comment type="similarity">
    <text evidence="3">Belongs to the PanB family.</text>
</comment>
<dbReference type="SUPFAM" id="SSF51621">
    <property type="entry name" value="Phosphoenolpyruvate/pyruvate domain"/>
    <property type="match status" value="1"/>
</dbReference>
<dbReference type="PANTHER" id="PTHR43117:SF4">
    <property type="entry name" value="OSMOPROTECTANT IMPORT ATP-BINDING PROTEIN OSMV"/>
    <property type="match status" value="1"/>
</dbReference>
<gene>
    <name evidence="9" type="ORF">MARU1_002182</name>
</gene>
<dbReference type="InterPro" id="IPR015813">
    <property type="entry name" value="Pyrv/PenolPyrv_kinase-like_dom"/>
</dbReference>
<organism evidence="9 10">
    <name type="scientific">Malassezia arunalokei</name>
    <dbReference type="NCBI Taxonomy" id="1514897"/>
    <lineage>
        <taxon>Eukaryota</taxon>
        <taxon>Fungi</taxon>
        <taxon>Dikarya</taxon>
        <taxon>Basidiomycota</taxon>
        <taxon>Ustilaginomycotina</taxon>
        <taxon>Malasseziomycetes</taxon>
        <taxon>Malasseziales</taxon>
        <taxon>Malasseziaceae</taxon>
        <taxon>Malassezia</taxon>
    </lineage>
</organism>
<feature type="domain" description="ABC transporter" evidence="8">
    <location>
        <begin position="114"/>
        <end position="448"/>
    </location>
</feature>
<dbReference type="AlphaFoldDB" id="A0AAJ5Z6N6"/>
<dbReference type="Gene3D" id="3.40.50.300">
    <property type="entry name" value="P-loop containing nucleotide triphosphate hydrolases"/>
    <property type="match status" value="2"/>
</dbReference>
<dbReference type="InterPro" id="IPR040442">
    <property type="entry name" value="Pyrv_kinase-like_dom_sf"/>
</dbReference>
<dbReference type="Proteomes" id="UP001217582">
    <property type="component" value="Chromosome 4"/>
</dbReference>
<keyword evidence="6" id="KW-0808">Transferase</keyword>
<dbReference type="EMBL" id="CP119919">
    <property type="protein sequence ID" value="WFD16146.1"/>
    <property type="molecule type" value="Genomic_DNA"/>
</dbReference>
<dbReference type="GO" id="GO:0016887">
    <property type="term" value="F:ATP hydrolysis activity"/>
    <property type="evidence" value="ECO:0007669"/>
    <property type="project" value="InterPro"/>
</dbReference>
<keyword evidence="5" id="KW-0813">Transport</keyword>
<dbReference type="InterPro" id="IPR027417">
    <property type="entry name" value="P-loop_NTPase"/>
</dbReference>
<dbReference type="PANTHER" id="PTHR43117">
    <property type="entry name" value="OSMOPROTECTANT IMPORT ATP-BINDING PROTEIN OSMV"/>
    <property type="match status" value="1"/>
</dbReference>
<dbReference type="InterPro" id="IPR003700">
    <property type="entry name" value="Pantoate_hydroxy_MeTrfase"/>
</dbReference>
<dbReference type="GO" id="GO:0015940">
    <property type="term" value="P:pantothenate biosynthetic process"/>
    <property type="evidence" value="ECO:0007669"/>
    <property type="project" value="InterPro"/>
</dbReference>
<evidence type="ECO:0000256" key="3">
    <source>
        <dbReference type="ARBA" id="ARBA00008676"/>
    </source>
</evidence>
<evidence type="ECO:0000256" key="4">
    <source>
        <dbReference type="ARBA" id="ARBA00012618"/>
    </source>
</evidence>
<evidence type="ECO:0000256" key="6">
    <source>
        <dbReference type="ARBA" id="ARBA00022679"/>
    </source>
</evidence>
<dbReference type="EC" id="2.1.2.11" evidence="4"/>
<dbReference type="Gene3D" id="3.20.20.60">
    <property type="entry name" value="Phosphoenolpyruvate-binding domains"/>
    <property type="match status" value="1"/>
</dbReference>
<evidence type="ECO:0000256" key="2">
    <source>
        <dbReference type="ARBA" id="ARBA00005417"/>
    </source>
</evidence>
<evidence type="ECO:0000313" key="10">
    <source>
        <dbReference type="Proteomes" id="UP001217582"/>
    </source>
</evidence>
<reference evidence="9 10" key="1">
    <citation type="submission" date="2023-03" db="EMBL/GenBank/DDBJ databases">
        <title>Mating type loci evolution in Malassezia.</title>
        <authorList>
            <person name="Coelho M.A."/>
        </authorList>
    </citation>
    <scope>NUCLEOTIDE SEQUENCE [LARGE SCALE GENOMIC DNA]</scope>
    <source>
        <strain evidence="9 10">CBS 13387</strain>
    </source>
</reference>
<comment type="pathway">
    <text evidence="1">Cofactor biosynthesis; (R)-pantothenate biosynthesis; (R)-pantoate from 3-methyl-2-oxobutanoate: step 1/2.</text>
</comment>
<name>A0AAJ5Z6N6_9BASI</name>
<dbReference type="PROSITE" id="PS50893">
    <property type="entry name" value="ABC_TRANSPORTER_2"/>
    <property type="match status" value="1"/>
</dbReference>
<comment type="similarity">
    <text evidence="2">Belongs to the ABC transporter superfamily.</text>
</comment>
<protein>
    <recommendedName>
        <fullName evidence="4">3-methyl-2-oxobutanoate hydroxymethyltransferase</fullName>
        <ecNumber evidence="4">2.1.2.11</ecNumber>
    </recommendedName>
</protein>
<proteinExistence type="inferred from homology"/>
<comment type="catalytic activity">
    <reaction evidence="7">
        <text>(6R)-5,10-methylene-5,6,7,8-tetrahydrofolate + 3-methyl-2-oxobutanoate + H2O = 2-dehydropantoate + (6S)-5,6,7,8-tetrahydrofolate</text>
        <dbReference type="Rhea" id="RHEA:11824"/>
        <dbReference type="ChEBI" id="CHEBI:11561"/>
        <dbReference type="ChEBI" id="CHEBI:11851"/>
        <dbReference type="ChEBI" id="CHEBI:15377"/>
        <dbReference type="ChEBI" id="CHEBI:15636"/>
        <dbReference type="ChEBI" id="CHEBI:57453"/>
        <dbReference type="EC" id="2.1.2.11"/>
    </reaction>
</comment>
<dbReference type="GO" id="GO:0003864">
    <property type="term" value="F:3-methyl-2-oxobutanoate hydroxymethyltransferase activity"/>
    <property type="evidence" value="ECO:0007669"/>
    <property type="project" value="UniProtKB-EC"/>
</dbReference>
<sequence>MIHHAKTVRASIHAPELQYDARCPRAPLVIVDMPFGSYGVSLEESVRHVMHVLKETQASAIKMEGSMELVPLIERLTTLGIDVMGHIGLQPQRFGDTSGFRVQGATAHSALSILRTAQALEAAGCFSIVLECIPSKLGEAISQRLDIPTIGIGAGPHTHGQVLVCTDIMGDLTSPSHVSAVLAGLEMGASAPAHVPSETPWPPMPKFVRTFAASHIGSQRIVALRRFAEAVRSQAVAYVPFETPPRNFGGDFIDYTTRYGSIRDKDCVTLFETLMESRGVYTGLVAQLHMRPDPLQLHQDNTGLLKWNRSYEREETIRKAHAICKHIQSTAPALGLTSLLSRPLISLSNGQMRRARILRALIQGAEWVVLEDPFKGLDQPSRNELTRLFGELHANRTPRLCLVLREQDPVPSFITHILRVDEHGFVTQLGHKSEMPPEKDAEYAPGSYDIVRRNAERGVYTGHRSSEPIVAMRHLSIKYESSSILHDVSLELRPGARMVLAGDNGSGKTTLLSLLLGDHPRSFALSEHQLSLWGAARDAPRNAHVLLQRRIGHMSPELFHAFPRKSLETGGLTVADAIASGFDGIFTYRRRNEEQHERVAQLLHLFSPELVLDSKSMSSESVGDLPFASLTHGSQAVVLFLRALVHRPSMLVLDEAFQGMSVNGP</sequence>
<dbReference type="Pfam" id="PF00005">
    <property type="entry name" value="ABC_tran"/>
    <property type="match status" value="1"/>
</dbReference>
<evidence type="ECO:0000313" key="9">
    <source>
        <dbReference type="EMBL" id="WFD16146.1"/>
    </source>
</evidence>
<dbReference type="Pfam" id="PF02548">
    <property type="entry name" value="Pantoate_transf"/>
    <property type="match status" value="1"/>
</dbReference>
<evidence type="ECO:0000259" key="8">
    <source>
        <dbReference type="PROSITE" id="PS50893"/>
    </source>
</evidence>
<dbReference type="SUPFAM" id="SSF52540">
    <property type="entry name" value="P-loop containing nucleoside triphosphate hydrolases"/>
    <property type="match status" value="2"/>
</dbReference>
<evidence type="ECO:0000256" key="7">
    <source>
        <dbReference type="ARBA" id="ARBA00049172"/>
    </source>
</evidence>
<evidence type="ECO:0000256" key="1">
    <source>
        <dbReference type="ARBA" id="ARBA00005033"/>
    </source>
</evidence>
<evidence type="ECO:0000256" key="5">
    <source>
        <dbReference type="ARBA" id="ARBA00022448"/>
    </source>
</evidence>